<organism evidence="1 2">
    <name type="scientific">Escherichia coli</name>
    <dbReference type="NCBI Taxonomy" id="562"/>
    <lineage>
        <taxon>Bacteria</taxon>
        <taxon>Pseudomonadati</taxon>
        <taxon>Pseudomonadota</taxon>
        <taxon>Gammaproteobacteria</taxon>
        <taxon>Enterobacterales</taxon>
        <taxon>Enterobacteriaceae</taxon>
        <taxon>Escherichia</taxon>
    </lineage>
</organism>
<evidence type="ECO:0000313" key="1">
    <source>
        <dbReference type="EMBL" id="STK67511.1"/>
    </source>
</evidence>
<name>A0A376ZQX1_ECOLX</name>
<reference evidence="1 2" key="1">
    <citation type="submission" date="2018-06" db="EMBL/GenBank/DDBJ databases">
        <authorList>
            <consortium name="Pathogen Informatics"/>
            <person name="Doyle S."/>
        </authorList>
    </citation>
    <scope>NUCLEOTIDE SEQUENCE [LARGE SCALE GENOMIC DNA]</scope>
    <source>
        <strain evidence="1 2">NCTC9962</strain>
    </source>
</reference>
<sequence>MSDPVQMLRALTGDAGFDDIFVMRRCLLSLRWLMNYWRKMAV</sequence>
<evidence type="ECO:0000313" key="2">
    <source>
        <dbReference type="Proteomes" id="UP000254052"/>
    </source>
</evidence>
<gene>
    <name evidence="1" type="ORF">NCTC9962_00212</name>
</gene>
<proteinExistence type="predicted"/>
<accession>A0A376ZQX1</accession>
<protein>
    <submittedName>
        <fullName evidence="1">Oxidoreductase</fullName>
    </submittedName>
</protein>
<dbReference type="Proteomes" id="UP000254052">
    <property type="component" value="Unassembled WGS sequence"/>
</dbReference>
<dbReference type="EMBL" id="UGED01000001">
    <property type="protein sequence ID" value="STK67511.1"/>
    <property type="molecule type" value="Genomic_DNA"/>
</dbReference>
<dbReference type="AlphaFoldDB" id="A0A376ZQX1"/>